<sequence>MENSELYFAADKFFIREENIKEFPTHSIDNKVLYEDAIKENLAKDAYLKRLAKFIREGM</sequence>
<comment type="caution">
    <text evidence="1">The sequence shown here is derived from an EMBL/GenBank/DDBJ whole genome shotgun (WGS) entry which is preliminary data.</text>
</comment>
<proteinExistence type="predicted"/>
<gene>
    <name evidence="1" type="ORF">HNQ69_000299</name>
</gene>
<evidence type="ECO:0000313" key="1">
    <source>
        <dbReference type="EMBL" id="MBB5073195.1"/>
    </source>
</evidence>
<organism evidence="1 2">
    <name type="scientific">Bartonella callosciuri</name>
    <dbReference type="NCBI Taxonomy" id="686223"/>
    <lineage>
        <taxon>Bacteria</taxon>
        <taxon>Pseudomonadati</taxon>
        <taxon>Pseudomonadota</taxon>
        <taxon>Alphaproteobacteria</taxon>
        <taxon>Hyphomicrobiales</taxon>
        <taxon>Bartonellaceae</taxon>
        <taxon>Bartonella</taxon>
    </lineage>
</organism>
<dbReference type="RefSeq" id="WP_183228322.1">
    <property type="nucleotide sequence ID" value="NZ_JACHIM010000001.1"/>
</dbReference>
<dbReference type="Proteomes" id="UP000561417">
    <property type="component" value="Unassembled WGS sequence"/>
</dbReference>
<dbReference type="EMBL" id="JACHIM010000001">
    <property type="protein sequence ID" value="MBB5073195.1"/>
    <property type="molecule type" value="Genomic_DNA"/>
</dbReference>
<accession>A0A840NTC0</accession>
<name>A0A840NTC0_9HYPH</name>
<protein>
    <submittedName>
        <fullName evidence="1">Uncharacterized protein</fullName>
    </submittedName>
</protein>
<evidence type="ECO:0000313" key="2">
    <source>
        <dbReference type="Proteomes" id="UP000561417"/>
    </source>
</evidence>
<dbReference type="AlphaFoldDB" id="A0A840NTC0"/>
<keyword evidence="2" id="KW-1185">Reference proteome</keyword>
<reference evidence="1 2" key="1">
    <citation type="submission" date="2020-08" db="EMBL/GenBank/DDBJ databases">
        <title>Genomic Encyclopedia of Type Strains, Phase IV (KMG-IV): sequencing the most valuable type-strain genomes for metagenomic binning, comparative biology and taxonomic classification.</title>
        <authorList>
            <person name="Goeker M."/>
        </authorList>
    </citation>
    <scope>NUCLEOTIDE SEQUENCE [LARGE SCALE GENOMIC DNA]</scope>
    <source>
        <strain evidence="1 2">DSM 28538</strain>
    </source>
</reference>